<dbReference type="PANTHER" id="PTHR13621:SF2">
    <property type="entry name" value="PROLINE-RICH PROTEIN PRCC"/>
    <property type="match status" value="1"/>
</dbReference>
<keyword evidence="1" id="KW-0175">Coiled coil</keyword>
<evidence type="ECO:0000313" key="3">
    <source>
        <dbReference type="EMBL" id="KLT40019.1"/>
    </source>
</evidence>
<accession>A0A0J1AXH6</accession>
<protein>
    <recommendedName>
        <fullName evidence="5">Mitotic checkpoint regulator, MAD2B-interacting-domain-containing protein</fullName>
    </recommendedName>
</protein>
<feature type="compositionally biased region" description="Low complexity" evidence="2">
    <location>
        <begin position="1"/>
        <end position="16"/>
    </location>
</feature>
<gene>
    <name evidence="3" type="ORF">CC85DRAFT_313533</name>
</gene>
<name>A0A0J1AXH6_9TREE</name>
<feature type="region of interest" description="Disordered" evidence="2">
    <location>
        <begin position="168"/>
        <end position="201"/>
    </location>
</feature>
<dbReference type="InterPro" id="IPR018800">
    <property type="entry name" value="PRCC"/>
</dbReference>
<evidence type="ECO:0000256" key="2">
    <source>
        <dbReference type="SAM" id="MobiDB-lite"/>
    </source>
</evidence>
<dbReference type="GO" id="GO:0005634">
    <property type="term" value="C:nucleus"/>
    <property type="evidence" value="ECO:0007669"/>
    <property type="project" value="TreeGrafter"/>
</dbReference>
<dbReference type="Pfam" id="PF10253">
    <property type="entry name" value="PRCC"/>
    <property type="match status" value="1"/>
</dbReference>
<keyword evidence="4" id="KW-1185">Reference proteome</keyword>
<feature type="region of interest" description="Disordered" evidence="2">
    <location>
        <begin position="1"/>
        <end position="138"/>
    </location>
</feature>
<sequence length="340" mass="35883">MLLAGYDSDSDASGSASPPPAPAPAPVPATKPVVKKKKPVKIALDLPPKAKGSGTSKEPEVEADAGADTDADAEDRPPAKRKLGGVGSSALLGMLPPPKRKLPSTGIKAKPGSASRPPTLGISMGLSRPSVDDNDHDAPAFVPKVVKRKAEENLDLFGLSEAVTKPALSLPKTTPKPTNITSAPPVSEFVPPAPSPDDPYPGYYQLPSGSWAAHDPAYYAKAVASFGNANDGLAAEEKSKAARIGRDWAALDDGRADVLEINANDGLAAGRAEAARRERLVRPKTDDFEYKPVGQTKGLAQDRHQLSSLLSSAYAQRDELEARIQENRKNMRNAQMKYGF</sequence>
<dbReference type="AlphaFoldDB" id="A0A0J1AXH6"/>
<dbReference type="PANTHER" id="PTHR13621">
    <property type="entry name" value="PROLINE-RICH PROTEIN PRCC"/>
    <property type="match status" value="1"/>
</dbReference>
<proteinExistence type="predicted"/>
<dbReference type="Proteomes" id="UP000053611">
    <property type="component" value="Unassembled WGS sequence"/>
</dbReference>
<feature type="compositionally biased region" description="Polar residues" evidence="2">
    <location>
        <begin position="171"/>
        <end position="184"/>
    </location>
</feature>
<feature type="compositionally biased region" description="Acidic residues" evidence="2">
    <location>
        <begin position="61"/>
        <end position="73"/>
    </location>
</feature>
<dbReference type="EMBL" id="KQ087243">
    <property type="protein sequence ID" value="KLT40019.1"/>
    <property type="molecule type" value="Genomic_DNA"/>
</dbReference>
<dbReference type="STRING" id="879819.A0A0J1AXH6"/>
<reference evidence="3 4" key="1">
    <citation type="submission" date="2015-03" db="EMBL/GenBank/DDBJ databases">
        <title>Genomics and transcriptomics of the oil-accumulating basidiomycete yeast T. oleaginosus allow insights into substrate utilization and the diverse evolutionary trajectories of mating systems in fungi.</title>
        <authorList>
            <consortium name="DOE Joint Genome Institute"/>
            <person name="Kourist R."/>
            <person name="Kracht O."/>
            <person name="Bracharz F."/>
            <person name="Lipzen A."/>
            <person name="Nolan M."/>
            <person name="Ohm R."/>
            <person name="Grigoriev I."/>
            <person name="Sun S."/>
            <person name="Heitman J."/>
            <person name="Bruck T."/>
            <person name="Nowrousian M."/>
        </authorList>
    </citation>
    <scope>NUCLEOTIDE SEQUENCE [LARGE SCALE GENOMIC DNA]</scope>
    <source>
        <strain evidence="3 4">IBC0246</strain>
    </source>
</reference>
<feature type="coiled-coil region" evidence="1">
    <location>
        <begin position="310"/>
        <end position="337"/>
    </location>
</feature>
<evidence type="ECO:0000313" key="4">
    <source>
        <dbReference type="Proteomes" id="UP000053611"/>
    </source>
</evidence>
<feature type="compositionally biased region" description="Pro residues" evidence="2">
    <location>
        <begin position="17"/>
        <end position="29"/>
    </location>
</feature>
<evidence type="ECO:0000256" key="1">
    <source>
        <dbReference type="SAM" id="Coils"/>
    </source>
</evidence>
<organism evidence="3 4">
    <name type="scientific">Cutaneotrichosporon oleaginosum</name>
    <dbReference type="NCBI Taxonomy" id="879819"/>
    <lineage>
        <taxon>Eukaryota</taxon>
        <taxon>Fungi</taxon>
        <taxon>Dikarya</taxon>
        <taxon>Basidiomycota</taxon>
        <taxon>Agaricomycotina</taxon>
        <taxon>Tremellomycetes</taxon>
        <taxon>Trichosporonales</taxon>
        <taxon>Trichosporonaceae</taxon>
        <taxon>Cutaneotrichosporon</taxon>
    </lineage>
</organism>
<dbReference type="OrthoDB" id="2555634at2759"/>
<evidence type="ECO:0008006" key="5">
    <source>
        <dbReference type="Google" id="ProtNLM"/>
    </source>
</evidence>